<proteinExistence type="predicted"/>
<dbReference type="PANTHER" id="PTHR21963:SF1">
    <property type="entry name" value="SPERM-ASSOCIATED ANTIGEN 17"/>
    <property type="match status" value="1"/>
</dbReference>
<feature type="compositionally biased region" description="Basic and acidic residues" evidence="1">
    <location>
        <begin position="1868"/>
        <end position="1886"/>
    </location>
</feature>
<dbReference type="STRING" id="158441.A0A226EF62"/>
<feature type="region of interest" description="Disordered" evidence="1">
    <location>
        <begin position="1"/>
        <end position="76"/>
    </location>
</feature>
<feature type="compositionally biased region" description="Basic and acidic residues" evidence="1">
    <location>
        <begin position="1474"/>
        <end position="1518"/>
    </location>
</feature>
<evidence type="ECO:0000313" key="2">
    <source>
        <dbReference type="EMBL" id="OXA56273.1"/>
    </source>
</evidence>
<feature type="compositionally biased region" description="Acidic residues" evidence="1">
    <location>
        <begin position="2255"/>
        <end position="2273"/>
    </location>
</feature>
<dbReference type="OrthoDB" id="10257153at2759"/>
<feature type="region of interest" description="Disordered" evidence="1">
    <location>
        <begin position="1550"/>
        <end position="1569"/>
    </location>
</feature>
<dbReference type="GO" id="GO:1904158">
    <property type="term" value="P:axonemal central apparatus assembly"/>
    <property type="evidence" value="ECO:0007669"/>
    <property type="project" value="TreeGrafter"/>
</dbReference>
<feature type="compositionally biased region" description="Low complexity" evidence="1">
    <location>
        <begin position="857"/>
        <end position="866"/>
    </location>
</feature>
<feature type="compositionally biased region" description="Polar residues" evidence="1">
    <location>
        <begin position="229"/>
        <end position="238"/>
    </location>
</feature>
<feature type="compositionally biased region" description="Basic and acidic residues" evidence="1">
    <location>
        <begin position="2274"/>
        <end position="2316"/>
    </location>
</feature>
<feature type="region of interest" description="Disordered" evidence="1">
    <location>
        <begin position="209"/>
        <end position="304"/>
    </location>
</feature>
<feature type="compositionally biased region" description="Basic and acidic residues" evidence="1">
    <location>
        <begin position="1133"/>
        <end position="1154"/>
    </location>
</feature>
<dbReference type="InterPro" id="IPR026173">
    <property type="entry name" value="SPAG17"/>
</dbReference>
<feature type="region of interest" description="Disordered" evidence="1">
    <location>
        <begin position="1121"/>
        <end position="1215"/>
    </location>
</feature>
<feature type="region of interest" description="Disordered" evidence="1">
    <location>
        <begin position="737"/>
        <end position="830"/>
    </location>
</feature>
<keyword evidence="3" id="KW-1185">Reference proteome</keyword>
<feature type="region of interest" description="Disordered" evidence="1">
    <location>
        <begin position="1864"/>
        <end position="2005"/>
    </location>
</feature>
<dbReference type="GO" id="GO:0003351">
    <property type="term" value="P:epithelial cilium movement involved in extracellular fluid movement"/>
    <property type="evidence" value="ECO:0007669"/>
    <property type="project" value="TreeGrafter"/>
</dbReference>
<feature type="compositionally biased region" description="Basic and acidic residues" evidence="1">
    <location>
        <begin position="1382"/>
        <end position="1408"/>
    </location>
</feature>
<sequence length="2519" mass="280685">MPKGGGKGKPKEAGGEKPDKKAGKEKAASKRSLRKSQSSSVVANENKRRSAAQGQDGEGKGAGKQEPVVEPEWNSESVRAHKLLTDGFTYSMIMGMEDSSDLTSIGYYLYHAIKTGVRKRFIALSGEEIASKVKKFISASKTGNETNQELDFWERMDIWAEAVKHILIQMKSSVTTELTAGTARKELELTGARSKDLIQHMQVPLNLKASDEQSDESGGIREPPPVPPSTSSRLNSGNDAEPNSSKPNKKGGNKDLTGATSTGSITKKLGSEASNSSSNKSRSTNMRKRGEIPLPSLEEINDTPQKGPELYVILQGFYNPKIIQELLKIGVTVDGILLLTDQEVTKRNFSVADIEDSIPGTFRPRNILPDYLKYLEQQSTLPRQERDIVGQFWAGLAEMYNSAPPDSPLLDCALMNFKLPKNEHGLDTSEARGAYASKLFDEAAQRIYEMLIKPMEKELEREIYETLLNQVPSECVTVPIIMDCILEQVVSNVDQPPPLPENANKQDRADGDDQAKYAEFNKFGKPDWGDRILQDGLKTLKKHNKKETKAQKVVGPVFTPPLYIKYGDYASIRACHLNETVASHIASTQIAGDLRNVQGLLWGSIPEFNKGLYIKLMANLNHFMYFLPPGAIHMEDMFFVIHLLMSAGVEAQLHKEAELAKSKEEEQRYAKKRFSQMVHHATTELFSSHTGLAEEKTITDTNLSKDHNYLAVNEPTGVHFILAPDSNTEIKIATVGHSKDTPDLENPTLATNNNEPAAQEETSPPPPPPPNSDQVAVQETPASTVEGDPKAEIVAKQPEQQPPPPATSTTHVPPTPKGKGKGAKSNLADKTKAADIAAKKVIETAVELVEAPPPTVPVEEASVEQLVPEDEEEEGEELTEGDVDESVEEEEEEEMSYNFRDEEELPTKTKSNRFIACESEFFKSMKDFSVFKALLECPALLAISDSGALDLSKWVETYLLSAGMSQTGADGVLIGNLSDWNYVEELVPIQTVQLLNNAVMSYLSMQRMYCPFYDTLLFIFNNPIPLSLKSDSQFYMRLKTLPGLQHFLEYTINDNDVLSWLMGIEKVKGAEVIDSLSITTLMKIVPEEQWLLVPSIKYMLYKEQTGQLSLSDARLLKSATDKSETALEGGGATEEKDKGNKGKKQSIDPEKDEAAVPPEGKAAKGRRGSDNKETGDKKKKRPSKDYATDAAAADAKTKPEERINPPSSDIDVDVIPSFHISEAIGQRKSSRSKAKAKEIKPSAPHKTKFDFYDLGKRVIVVASDTYHLFPMDGTTIQYEISTIEPEFRMMQLSISKNGHSTFFYPYYIPHELDISKESYVVCPYFHMVHANGTIFAFQDRRASESAPYIKVLLKQSATESLFSYDKIIFGADTGEAVEEANPPERQETPPTDGKKRSDTHLSFEDEKQATPPRSPPTEDGGDVTEKVDDDVVDPGDDSVDGAAQFYKKWTLFNSSLMIFVYFAAKKGKKKAAKKDKTNKEQDKEKPTPEQKLKEDKSKKKLKGGDKKGKVKSELKIDIGTENDNEEEEERPESDMPQETTTSPHDAAEWIYSDGDLTDSETGTYQHRKKKRSFYAPNWDKAEILVEPMVHTMKISLPSGLMLEVDDISGPPLTRGVKQSYGARGTASARKESSRYYTSGGTVIRFMQNGTIQILTARGVTTNIREISTNAQRDDENLQEIFKTAEDTKIFNGDIILPTGEFWHIVDGKKVHHDPIYVFTSGPLPNGEIFRRRQDGVVSLHRHDGTTITHYPDGTRFTTRMVIQRDLPEDLEGWVVVGLKYMVEHPNYCNVIFNTLSGNAHIRLPLGDWVRVFADGTMKVTTTDNYSMDVDKNRAVISNPPCGDGNASIPNLTAVKLWHASEFATPTEETAHDSQKTSADTESHLDLESEQTNAKLSLDSDGKRSSLHDTHSGSNKSIKVKPMKMSPDGKKTRGPKPTKPLGSTKSLRSVKKRTSKDDEDKKSITLEGLDGEALEEESYHEEEDNDEEEMEGDDASGEHNMEDTFEQSKDHKKFEILDFLQFTDTTLLCKAVDSWDNRFAVDVYGETIVDRAEESAPRFSTEELINTLSKHCQLPKEFVSGILRTTSSDDLATATRRIAALKKAPIDACATGASTKIFVVKRNLSSYEYLKEGHVEAAVNKARMVRDAMVMIDPLPSRDPRKYITIMQPVAESASPRGTWTNNYREPTFRPTITTNKQLQVANRDDLRWFGYVLTGANAKRPKFIPNARAEFNKKVGAAKGKSVPNSNTDAFINEDNYEEEEEEEEEGMEEETDPHELFLPEGKSDKVNRASSKMAKDKEKGKSGKGDKKEKGEKKEKSHKKSKLEIHKEESTPDHGGKLKKGKASTITKKNAKKANSKTSIPQVSAISEEEMPLPEVKKEPTAPSSPQDKNRLDQTEVGHYPANVKDIKGIYDDDFPVKFQPQFHADVCTEKKAIVVRSFVEIPQINEKMQRALLAASTSYAQTVEGQLEAFEANKFQDPRTEEEIQHATLIKQELIENNLSDMHMLEQRAGRVLRFHF</sequence>
<feature type="compositionally biased region" description="Basic and acidic residues" evidence="1">
    <location>
        <begin position="1897"/>
        <end position="1910"/>
    </location>
</feature>
<feature type="compositionally biased region" description="Acidic residues" evidence="1">
    <location>
        <begin position="1520"/>
        <end position="1531"/>
    </location>
</feature>
<feature type="region of interest" description="Disordered" evidence="1">
    <location>
        <begin position="2237"/>
        <end position="2398"/>
    </location>
</feature>
<gene>
    <name evidence="2" type="ORF">Fcan01_09572</name>
</gene>
<accession>A0A226EF62</accession>
<name>A0A226EF62_FOLCA</name>
<feature type="compositionally biased region" description="Basic and acidic residues" evidence="1">
    <location>
        <begin position="1954"/>
        <end position="1963"/>
    </location>
</feature>
<dbReference type="GO" id="GO:0005576">
    <property type="term" value="C:extracellular region"/>
    <property type="evidence" value="ECO:0007669"/>
    <property type="project" value="GOC"/>
</dbReference>
<feature type="compositionally biased region" description="Acidic residues" evidence="1">
    <location>
        <begin position="1968"/>
        <end position="1994"/>
    </location>
</feature>
<feature type="region of interest" description="Disordered" evidence="1">
    <location>
        <begin position="852"/>
        <end position="900"/>
    </location>
</feature>
<reference evidence="2 3" key="1">
    <citation type="submission" date="2015-12" db="EMBL/GenBank/DDBJ databases">
        <title>The genome of Folsomia candida.</title>
        <authorList>
            <person name="Faddeeva A."/>
            <person name="Derks M.F."/>
            <person name="Anvar Y."/>
            <person name="Smit S."/>
            <person name="Van Straalen N."/>
            <person name="Roelofs D."/>
        </authorList>
    </citation>
    <scope>NUCLEOTIDE SEQUENCE [LARGE SCALE GENOMIC DNA]</scope>
    <source>
        <strain evidence="2 3">VU population</strain>
        <tissue evidence="2">Whole body</tissue>
    </source>
</reference>
<protein>
    <submittedName>
        <fullName evidence="2">Sperm-associated antigen 17</fullName>
    </submittedName>
</protein>
<feature type="region of interest" description="Disordered" evidence="1">
    <location>
        <begin position="1375"/>
        <end position="1435"/>
    </location>
</feature>
<feature type="region of interest" description="Disordered" evidence="1">
    <location>
        <begin position="1470"/>
        <end position="1545"/>
    </location>
</feature>
<feature type="compositionally biased region" description="Basic and acidic residues" evidence="1">
    <location>
        <begin position="1167"/>
        <end position="1176"/>
    </location>
</feature>
<feature type="compositionally biased region" description="Acidic residues" evidence="1">
    <location>
        <begin position="1419"/>
        <end position="1435"/>
    </location>
</feature>
<dbReference type="PANTHER" id="PTHR21963">
    <property type="entry name" value="PF6"/>
    <property type="match status" value="1"/>
</dbReference>
<feature type="compositionally biased region" description="Basic and acidic residues" evidence="1">
    <location>
        <begin position="2323"/>
        <end position="2337"/>
    </location>
</feature>
<dbReference type="Proteomes" id="UP000198287">
    <property type="component" value="Unassembled WGS sequence"/>
</dbReference>
<evidence type="ECO:0000256" key="1">
    <source>
        <dbReference type="SAM" id="MobiDB-lite"/>
    </source>
</evidence>
<evidence type="ECO:0000313" key="3">
    <source>
        <dbReference type="Proteomes" id="UP000198287"/>
    </source>
</evidence>
<feature type="compositionally biased region" description="Acidic residues" evidence="1">
    <location>
        <begin position="867"/>
        <end position="895"/>
    </location>
</feature>
<dbReference type="EMBL" id="LNIX01000004">
    <property type="protein sequence ID" value="OXA56273.1"/>
    <property type="molecule type" value="Genomic_DNA"/>
</dbReference>
<feature type="compositionally biased region" description="Low complexity" evidence="1">
    <location>
        <begin position="267"/>
        <end position="284"/>
    </location>
</feature>
<feature type="compositionally biased region" description="Polar residues" evidence="1">
    <location>
        <begin position="772"/>
        <end position="783"/>
    </location>
</feature>
<feature type="compositionally biased region" description="Polar residues" evidence="1">
    <location>
        <begin position="748"/>
        <end position="762"/>
    </location>
</feature>
<comment type="caution">
    <text evidence="2">The sequence shown here is derived from an EMBL/GenBank/DDBJ whole genome shotgun (WGS) entry which is preliminary data.</text>
</comment>
<dbReference type="GO" id="GO:1990716">
    <property type="term" value="C:axonemal central apparatus"/>
    <property type="evidence" value="ECO:0007669"/>
    <property type="project" value="TreeGrafter"/>
</dbReference>
<organism evidence="2 3">
    <name type="scientific">Folsomia candida</name>
    <name type="common">Springtail</name>
    <dbReference type="NCBI Taxonomy" id="158441"/>
    <lineage>
        <taxon>Eukaryota</taxon>
        <taxon>Metazoa</taxon>
        <taxon>Ecdysozoa</taxon>
        <taxon>Arthropoda</taxon>
        <taxon>Hexapoda</taxon>
        <taxon>Collembola</taxon>
        <taxon>Entomobryomorpha</taxon>
        <taxon>Isotomoidea</taxon>
        <taxon>Isotomidae</taxon>
        <taxon>Proisotominae</taxon>
        <taxon>Folsomia</taxon>
    </lineage>
</organism>
<feature type="compositionally biased region" description="Basic and acidic residues" evidence="1">
    <location>
        <begin position="9"/>
        <end position="28"/>
    </location>
</feature>
<feature type="compositionally biased region" description="Basic and acidic residues" evidence="1">
    <location>
        <begin position="1995"/>
        <end position="2005"/>
    </location>
</feature>